<keyword evidence="3" id="KW-0539">Nucleus</keyword>
<comment type="subcellular location">
    <subcellularLocation>
        <location evidence="1">Nucleus</location>
    </subcellularLocation>
</comment>
<dbReference type="InterPro" id="IPR013633">
    <property type="entry name" value="NRDE-2"/>
</dbReference>
<name>A0A9W4JMV2_9EURO</name>
<evidence type="ECO:0000313" key="6">
    <source>
        <dbReference type="Proteomes" id="UP001152592"/>
    </source>
</evidence>
<accession>A0A9W4JMV2</accession>
<dbReference type="EMBL" id="CAJVPD010000256">
    <property type="protein sequence ID" value="CAG8402008.1"/>
    <property type="molecule type" value="Genomic_DNA"/>
</dbReference>
<dbReference type="AlphaFoldDB" id="A0A9W4JMV2"/>
<feature type="region of interest" description="Disordered" evidence="4">
    <location>
        <begin position="68"/>
        <end position="149"/>
    </location>
</feature>
<dbReference type="PANTHER" id="PTHR13471:SF0">
    <property type="entry name" value="NUCLEAR EXOSOME REGULATOR NRDE2"/>
    <property type="match status" value="1"/>
</dbReference>
<dbReference type="GO" id="GO:1902369">
    <property type="term" value="P:negative regulation of RNA catabolic process"/>
    <property type="evidence" value="ECO:0007669"/>
    <property type="project" value="TreeGrafter"/>
</dbReference>
<evidence type="ECO:0008006" key="7">
    <source>
        <dbReference type="Google" id="ProtNLM"/>
    </source>
</evidence>
<evidence type="ECO:0000256" key="4">
    <source>
        <dbReference type="SAM" id="MobiDB-lite"/>
    </source>
</evidence>
<organism evidence="5 6">
    <name type="scientific">Penicillium salamii</name>
    <dbReference type="NCBI Taxonomy" id="1612424"/>
    <lineage>
        <taxon>Eukaryota</taxon>
        <taxon>Fungi</taxon>
        <taxon>Dikarya</taxon>
        <taxon>Ascomycota</taxon>
        <taxon>Pezizomycotina</taxon>
        <taxon>Eurotiomycetes</taxon>
        <taxon>Eurotiomycetidae</taxon>
        <taxon>Eurotiales</taxon>
        <taxon>Aspergillaceae</taxon>
        <taxon>Penicillium</taxon>
    </lineage>
</organism>
<gene>
    <name evidence="5" type="ORF">PSALAMII_LOCUS7781</name>
</gene>
<evidence type="ECO:0000256" key="3">
    <source>
        <dbReference type="ARBA" id="ARBA00023242"/>
    </source>
</evidence>
<evidence type="ECO:0000256" key="2">
    <source>
        <dbReference type="ARBA" id="ARBA00009265"/>
    </source>
</evidence>
<comment type="caution">
    <text evidence="5">The sequence shown here is derived from an EMBL/GenBank/DDBJ whole genome shotgun (WGS) entry which is preliminary data.</text>
</comment>
<dbReference type="GO" id="GO:0031048">
    <property type="term" value="P:regulatory ncRNA-mediated heterochromatin formation"/>
    <property type="evidence" value="ECO:0007669"/>
    <property type="project" value="TreeGrafter"/>
</dbReference>
<protein>
    <recommendedName>
        <fullName evidence="7">Tetratricopeptide-like helical</fullName>
    </recommendedName>
</protein>
<comment type="similarity">
    <text evidence="2">Belongs to the NRDE2 family.</text>
</comment>
<dbReference type="OrthoDB" id="3437960at2759"/>
<dbReference type="Proteomes" id="UP001152592">
    <property type="component" value="Unassembled WGS sequence"/>
</dbReference>
<proteinExistence type="inferred from homology"/>
<dbReference type="GO" id="GO:0071013">
    <property type="term" value="C:catalytic step 2 spliceosome"/>
    <property type="evidence" value="ECO:0007669"/>
    <property type="project" value="TreeGrafter"/>
</dbReference>
<sequence length="1171" mass="133389">MFDVRFVICLVAHTETQKAISLAHRPGIRFTEAPPTPPDLGTSPCRCALRIINSPVYLLVRTSIRSTATMDSSRSQDVPRFSSFRPPLASLTAETDSEDGEHSRHSRRTRLPRRLRRRRQQSKKRHRDLQIAAEARLENSAEHKDVRTEANETNVNFVLDARGDRDIARYGSSRYQVPAYHRAGNGFVVGAPGQRIAVESRHEGTLVLHDAAGRALSKPLSSASLSALTAASPPLAPYVQSTGSFHPITSTEHLQDFISTELPPQPGILSTIPHLDDHKPLQILGESDTGTSARNSSVKFTTESEILNRNNQLCRTVKRDHTDIIAWLRLAEHQEIVITGPRYDNRSLTYSEAQLVANAKLSVYEKAIRKNHHNPQLDHLVLGRMELGAILWDSVKLTQEWGEVLARHPEFISLWVEYLNYCQRDPVDSTFEKCFNSYIYCLSVNSRVGSGLYKNQIRSYLLLRLTLFLRESGNTELAVGLWQAVLEFTCFRPAHIEDPQQALEEFGKYWTSQTAHIGDRGWIGWNGGGGSYLNSNAGSNDFDVNADFPDLFKTWARAERERMVKCRVPSSNFNATQEDGSHRAVLDIDFKQVLPYFLDYNDNFQPLVNGFLYFCHLPSLATEQNIRDTRLWSGDNFLRNEFMDDPRNTIADWIKLQNDGETTAIKPFDFPHQNFVQTKDTLFADPKNWFSSLSKWAETTSHASSVVDPDFVRRVLYGLVDNFEDQALAEYTLAITFACNNNRAKQYAKHLLRKRSSDLRLYNAIALIHWRTGDHSFAVKVWANALAMSQNSDTQTLNLSAALWSSWMWELLDDGQDKRVAYLLQAMPHKTVDILSYGTADDTELNPTHFLRLQNYLVTAQHNAFALNDAQAYSSYTDCYAIALYLNGQSLRSILGIYDAAVISLNALEEDVKIFTGELLHQARARFIYLWVDKKKGQFKPYEIRELFHESLLWYPHNTMFLSLFKWNDARVSPINRTRDILSVTTGRAANRPNVSPHTHRVPITTHLFSIYVEMGRPVVYGSTTHSIRATFERAIGDSKTSVGSTPTRHHPYEVYSSVSAQSNLTVWRLYILFELYGERDVSRACEIYHRAVRACPWSKELYMIAFEHLRADLTAELPPCRTNPKAGAKHPGLSDSDLRALYSVMLQRGFRIHHHVEEFWEHQRAGSEMS</sequence>
<evidence type="ECO:0000256" key="1">
    <source>
        <dbReference type="ARBA" id="ARBA00004123"/>
    </source>
</evidence>
<feature type="compositionally biased region" description="Basic residues" evidence="4">
    <location>
        <begin position="104"/>
        <end position="127"/>
    </location>
</feature>
<dbReference type="PANTHER" id="PTHR13471">
    <property type="entry name" value="TETRATRICOPEPTIDE-LIKE HELICAL"/>
    <property type="match status" value="1"/>
</dbReference>
<evidence type="ECO:0000313" key="5">
    <source>
        <dbReference type="EMBL" id="CAG8402008.1"/>
    </source>
</evidence>
<dbReference type="Pfam" id="PF08424">
    <property type="entry name" value="NRDE-2"/>
    <property type="match status" value="1"/>
</dbReference>
<feature type="compositionally biased region" description="Basic and acidic residues" evidence="4">
    <location>
        <begin position="135"/>
        <end position="149"/>
    </location>
</feature>
<reference evidence="5" key="1">
    <citation type="submission" date="2021-07" db="EMBL/GenBank/DDBJ databases">
        <authorList>
            <person name="Branca A.L. A."/>
        </authorList>
    </citation>
    <scope>NUCLEOTIDE SEQUENCE</scope>
</reference>